<keyword evidence="6" id="KW-0547">Nucleotide-binding</keyword>
<evidence type="ECO:0000256" key="5">
    <source>
        <dbReference type="ARBA" id="ARBA00022723"/>
    </source>
</evidence>
<keyword evidence="2" id="KW-1277">Toxin-antitoxin system</keyword>
<comment type="caution">
    <text evidence="11">The sequence shown here is derived from an EMBL/GenBank/DDBJ whole genome shotgun (WGS) entry which is preliminary data.</text>
</comment>
<keyword evidence="8" id="KW-0460">Magnesium</keyword>
<organism evidence="11">
    <name type="scientific">hydrocarbon metagenome</name>
    <dbReference type="NCBI Taxonomy" id="938273"/>
    <lineage>
        <taxon>unclassified sequences</taxon>
        <taxon>metagenomes</taxon>
        <taxon>ecological metagenomes</taxon>
    </lineage>
</organism>
<dbReference type="Pfam" id="PF01909">
    <property type="entry name" value="NTP_transf_2"/>
    <property type="match status" value="1"/>
</dbReference>
<evidence type="ECO:0000256" key="9">
    <source>
        <dbReference type="ARBA" id="ARBA00038276"/>
    </source>
</evidence>
<evidence type="ECO:0000256" key="7">
    <source>
        <dbReference type="ARBA" id="ARBA00022840"/>
    </source>
</evidence>
<evidence type="ECO:0000256" key="1">
    <source>
        <dbReference type="ARBA" id="ARBA00001946"/>
    </source>
</evidence>
<evidence type="ECO:0000313" key="11">
    <source>
        <dbReference type="EMBL" id="KUG15062.1"/>
    </source>
</evidence>
<dbReference type="CDD" id="cd05403">
    <property type="entry name" value="NT_KNTase_like"/>
    <property type="match status" value="1"/>
</dbReference>
<evidence type="ECO:0000256" key="2">
    <source>
        <dbReference type="ARBA" id="ARBA00022649"/>
    </source>
</evidence>
<dbReference type="Gene3D" id="3.30.460.10">
    <property type="entry name" value="Beta Polymerase, domain 2"/>
    <property type="match status" value="1"/>
</dbReference>
<dbReference type="InterPro" id="IPR052038">
    <property type="entry name" value="Type-VII_TA_antitoxin"/>
</dbReference>
<accession>A0A0W8F2C8</accession>
<evidence type="ECO:0000256" key="4">
    <source>
        <dbReference type="ARBA" id="ARBA00022695"/>
    </source>
</evidence>
<keyword evidence="3" id="KW-0808">Transferase</keyword>
<dbReference type="InterPro" id="IPR043519">
    <property type="entry name" value="NT_sf"/>
</dbReference>
<dbReference type="GO" id="GO:0016779">
    <property type="term" value="F:nucleotidyltransferase activity"/>
    <property type="evidence" value="ECO:0007669"/>
    <property type="project" value="UniProtKB-KW"/>
</dbReference>
<dbReference type="SUPFAM" id="SSF81301">
    <property type="entry name" value="Nucleotidyltransferase"/>
    <property type="match status" value="1"/>
</dbReference>
<evidence type="ECO:0000256" key="6">
    <source>
        <dbReference type="ARBA" id="ARBA00022741"/>
    </source>
</evidence>
<comment type="cofactor">
    <cofactor evidence="1">
        <name>Mg(2+)</name>
        <dbReference type="ChEBI" id="CHEBI:18420"/>
    </cofactor>
</comment>
<feature type="domain" description="Polymerase nucleotidyl transferase" evidence="10">
    <location>
        <begin position="18"/>
        <end position="96"/>
    </location>
</feature>
<keyword evidence="7" id="KW-0067">ATP-binding</keyword>
<dbReference type="GO" id="GO:0005524">
    <property type="term" value="F:ATP binding"/>
    <property type="evidence" value="ECO:0007669"/>
    <property type="project" value="UniProtKB-KW"/>
</dbReference>
<dbReference type="AlphaFoldDB" id="A0A0W8F2C8"/>
<protein>
    <submittedName>
        <fullName evidence="11">Pap/25a core domain:dna polymerase, beta-like region</fullName>
    </submittedName>
</protein>
<keyword evidence="4" id="KW-0548">Nucleotidyltransferase</keyword>
<dbReference type="PANTHER" id="PTHR33571:SF14">
    <property type="entry name" value="PROTEIN ADENYLYLTRANSFERASE MJ0435-RELATED"/>
    <property type="match status" value="1"/>
</dbReference>
<gene>
    <name evidence="11" type="ORF">ASZ90_015281</name>
</gene>
<keyword evidence="5" id="KW-0479">Metal-binding</keyword>
<evidence type="ECO:0000256" key="3">
    <source>
        <dbReference type="ARBA" id="ARBA00022679"/>
    </source>
</evidence>
<reference evidence="11" key="1">
    <citation type="journal article" date="2015" name="Proc. Natl. Acad. Sci. U.S.A.">
        <title>Networks of energetic and metabolic interactions define dynamics in microbial communities.</title>
        <authorList>
            <person name="Embree M."/>
            <person name="Liu J.K."/>
            <person name="Al-Bassam M.M."/>
            <person name="Zengler K."/>
        </authorList>
    </citation>
    <scope>NUCLEOTIDE SEQUENCE</scope>
</reference>
<dbReference type="EMBL" id="LNQE01001591">
    <property type="protein sequence ID" value="KUG15062.1"/>
    <property type="molecule type" value="Genomic_DNA"/>
</dbReference>
<name>A0A0W8F2C8_9ZZZZ</name>
<dbReference type="GO" id="GO:0046872">
    <property type="term" value="F:metal ion binding"/>
    <property type="evidence" value="ECO:0007669"/>
    <property type="project" value="UniProtKB-KW"/>
</dbReference>
<sequence>MRNKKEIMDQLRALMPELRVQYHVSKIGIFGSYSRDQQTGESDIDLVVEFDRPVGMLAFVHLKAYIAGRLGLEVDLVTPDGLHPLIRDRVLHEVVYV</sequence>
<dbReference type="InterPro" id="IPR002934">
    <property type="entry name" value="Polymerase_NTP_transf_dom"/>
</dbReference>
<evidence type="ECO:0000256" key="8">
    <source>
        <dbReference type="ARBA" id="ARBA00022842"/>
    </source>
</evidence>
<proteinExistence type="inferred from homology"/>
<dbReference type="PANTHER" id="PTHR33571">
    <property type="entry name" value="SSL8005 PROTEIN"/>
    <property type="match status" value="1"/>
</dbReference>
<evidence type="ECO:0000259" key="10">
    <source>
        <dbReference type="Pfam" id="PF01909"/>
    </source>
</evidence>
<comment type="similarity">
    <text evidence="9">Belongs to the MntA antitoxin family.</text>
</comment>